<evidence type="ECO:0000256" key="5">
    <source>
        <dbReference type="ARBA" id="ARBA00023136"/>
    </source>
</evidence>
<feature type="transmembrane region" description="Helical" evidence="7">
    <location>
        <begin position="71"/>
        <end position="93"/>
    </location>
</feature>
<feature type="transmembrane region" description="Helical" evidence="7">
    <location>
        <begin position="284"/>
        <end position="305"/>
    </location>
</feature>
<accession>A0A1C4U351</accession>
<evidence type="ECO:0000313" key="9">
    <source>
        <dbReference type="Proteomes" id="UP000198224"/>
    </source>
</evidence>
<feature type="region of interest" description="Disordered" evidence="6">
    <location>
        <begin position="348"/>
        <end position="371"/>
    </location>
</feature>
<dbReference type="InterPro" id="IPR022791">
    <property type="entry name" value="L-PG_synthase/AglD"/>
</dbReference>
<feature type="transmembrane region" description="Helical" evidence="7">
    <location>
        <begin position="254"/>
        <end position="275"/>
    </location>
</feature>
<evidence type="ECO:0000256" key="2">
    <source>
        <dbReference type="ARBA" id="ARBA00022475"/>
    </source>
</evidence>
<feature type="transmembrane region" description="Helical" evidence="7">
    <location>
        <begin position="34"/>
        <end position="51"/>
    </location>
</feature>
<dbReference type="Proteomes" id="UP000198224">
    <property type="component" value="Chromosome I"/>
</dbReference>
<sequence length="371" mass="37934">MSTKELDAPQAFPGIAATVTAMPRKRWRSVARRVLMGLLLVVTVVFIVLALRGQDWSTVAGTLRGQRPGFVVTMAALAVLANAAGLVATMVSWRAMLAGVGERVAAVDAARIFYFGQFVKYVPGKVMGFLVSVEMGRAVGVPAGRMSAAWLLALVVSLLTGATVGLAAGPEVFGASSGWLLLAVLPVAAVLVRPGLVGGAATLLGRLRRRPEPSTAICGTGIRQAVVAQLLAWVIGGAHLWVLAVAMGAPPLRALPLCLGAFGLGAVAGVIAVFAPDGIGVREVVVTAALSVILPVPVAGVVALVSRVVVTLSELATAGVGLLVTAAIIRRRRTAAPPAVPTVAVAMGPEHTNAGSPAPKKSPRKWSQANH</sequence>
<evidence type="ECO:0000313" key="8">
    <source>
        <dbReference type="EMBL" id="SCE66128.1"/>
    </source>
</evidence>
<proteinExistence type="predicted"/>
<dbReference type="GO" id="GO:0005886">
    <property type="term" value="C:plasma membrane"/>
    <property type="evidence" value="ECO:0007669"/>
    <property type="project" value="UniProtKB-SubCell"/>
</dbReference>
<keyword evidence="3 7" id="KW-0812">Transmembrane</keyword>
<evidence type="ECO:0000256" key="4">
    <source>
        <dbReference type="ARBA" id="ARBA00022989"/>
    </source>
</evidence>
<protein>
    <recommendedName>
        <fullName evidence="10">Lysylphosphatidylglycerol synthase TM region</fullName>
    </recommendedName>
</protein>
<keyword evidence="9" id="KW-1185">Reference proteome</keyword>
<feature type="transmembrane region" description="Helical" evidence="7">
    <location>
        <begin position="311"/>
        <end position="329"/>
    </location>
</feature>
<dbReference type="RefSeq" id="WP_157742384.1">
    <property type="nucleotide sequence ID" value="NZ_LT607409.1"/>
</dbReference>
<organism evidence="8 9">
    <name type="scientific">Micromonospora chokoriensis</name>
    <dbReference type="NCBI Taxonomy" id="356851"/>
    <lineage>
        <taxon>Bacteria</taxon>
        <taxon>Bacillati</taxon>
        <taxon>Actinomycetota</taxon>
        <taxon>Actinomycetes</taxon>
        <taxon>Micromonosporales</taxon>
        <taxon>Micromonosporaceae</taxon>
        <taxon>Micromonospora</taxon>
    </lineage>
</organism>
<evidence type="ECO:0000256" key="6">
    <source>
        <dbReference type="SAM" id="MobiDB-lite"/>
    </source>
</evidence>
<reference evidence="9" key="1">
    <citation type="submission" date="2016-06" db="EMBL/GenBank/DDBJ databases">
        <authorList>
            <person name="Varghese N."/>
            <person name="Submissions Spin"/>
        </authorList>
    </citation>
    <scope>NUCLEOTIDE SEQUENCE [LARGE SCALE GENOMIC DNA]</scope>
    <source>
        <strain evidence="9">DSM 45160</strain>
    </source>
</reference>
<dbReference type="EMBL" id="LT607409">
    <property type="protein sequence ID" value="SCE66128.1"/>
    <property type="molecule type" value="Genomic_DNA"/>
</dbReference>
<comment type="subcellular location">
    <subcellularLocation>
        <location evidence="1">Cell membrane</location>
        <topology evidence="1">Multi-pass membrane protein</topology>
    </subcellularLocation>
</comment>
<gene>
    <name evidence="8" type="ORF">GA0070612_0044</name>
</gene>
<evidence type="ECO:0000256" key="7">
    <source>
        <dbReference type="SAM" id="Phobius"/>
    </source>
</evidence>
<evidence type="ECO:0008006" key="10">
    <source>
        <dbReference type="Google" id="ProtNLM"/>
    </source>
</evidence>
<keyword evidence="5 7" id="KW-0472">Membrane</keyword>
<name>A0A1C4U351_9ACTN</name>
<dbReference type="AlphaFoldDB" id="A0A1C4U351"/>
<feature type="transmembrane region" description="Helical" evidence="7">
    <location>
        <begin position="147"/>
        <end position="167"/>
    </location>
</feature>
<evidence type="ECO:0000256" key="3">
    <source>
        <dbReference type="ARBA" id="ARBA00022692"/>
    </source>
</evidence>
<keyword evidence="4 7" id="KW-1133">Transmembrane helix</keyword>
<evidence type="ECO:0000256" key="1">
    <source>
        <dbReference type="ARBA" id="ARBA00004651"/>
    </source>
</evidence>
<feature type="transmembrane region" description="Helical" evidence="7">
    <location>
        <begin position="179"/>
        <end position="204"/>
    </location>
</feature>
<dbReference type="Pfam" id="PF03706">
    <property type="entry name" value="LPG_synthase_TM"/>
    <property type="match status" value="1"/>
</dbReference>
<keyword evidence="2" id="KW-1003">Cell membrane</keyword>
<feature type="transmembrane region" description="Helical" evidence="7">
    <location>
        <begin position="225"/>
        <end position="248"/>
    </location>
</feature>